<feature type="chain" id="PRO_5009315794" evidence="2">
    <location>
        <begin position="17"/>
        <end position="176"/>
    </location>
</feature>
<accession>A0A1I8BGL2</accession>
<reference evidence="4" key="1">
    <citation type="submission" date="2016-11" db="UniProtKB">
        <authorList>
            <consortium name="WormBaseParasite"/>
        </authorList>
    </citation>
    <scope>IDENTIFICATION</scope>
</reference>
<proteinExistence type="predicted"/>
<dbReference type="AlphaFoldDB" id="A0A1I8BGL2"/>
<dbReference type="WBParaSite" id="MhA1_Contig222.frz3.gene29">
    <property type="protein sequence ID" value="MhA1_Contig222.frz3.gene29"/>
    <property type="gene ID" value="MhA1_Contig222.frz3.gene29"/>
</dbReference>
<name>A0A1I8BGL2_MELHA</name>
<evidence type="ECO:0000256" key="2">
    <source>
        <dbReference type="SAM" id="SignalP"/>
    </source>
</evidence>
<keyword evidence="2" id="KW-0732">Signal</keyword>
<feature type="region of interest" description="Disordered" evidence="1">
    <location>
        <begin position="149"/>
        <end position="176"/>
    </location>
</feature>
<feature type="signal peptide" evidence="2">
    <location>
        <begin position="1"/>
        <end position="16"/>
    </location>
</feature>
<protein>
    <submittedName>
        <fullName evidence="4">Uncharacterized protein</fullName>
    </submittedName>
</protein>
<evidence type="ECO:0000313" key="4">
    <source>
        <dbReference type="WBParaSite" id="MhA1_Contig222.frz3.gene29"/>
    </source>
</evidence>
<organism evidence="3 4">
    <name type="scientific">Meloidogyne hapla</name>
    <name type="common">Root-knot nematode worm</name>
    <dbReference type="NCBI Taxonomy" id="6305"/>
    <lineage>
        <taxon>Eukaryota</taxon>
        <taxon>Metazoa</taxon>
        <taxon>Ecdysozoa</taxon>
        <taxon>Nematoda</taxon>
        <taxon>Chromadorea</taxon>
        <taxon>Rhabditida</taxon>
        <taxon>Tylenchina</taxon>
        <taxon>Tylenchomorpha</taxon>
        <taxon>Tylenchoidea</taxon>
        <taxon>Meloidogynidae</taxon>
        <taxon>Meloidogyninae</taxon>
        <taxon>Meloidogyne</taxon>
    </lineage>
</organism>
<feature type="compositionally biased region" description="Basic residues" evidence="1">
    <location>
        <begin position="152"/>
        <end position="165"/>
    </location>
</feature>
<evidence type="ECO:0000256" key="1">
    <source>
        <dbReference type="SAM" id="MobiDB-lite"/>
    </source>
</evidence>
<evidence type="ECO:0000313" key="3">
    <source>
        <dbReference type="Proteomes" id="UP000095281"/>
    </source>
</evidence>
<keyword evidence="3" id="KW-1185">Reference proteome</keyword>
<dbReference type="Proteomes" id="UP000095281">
    <property type="component" value="Unplaced"/>
</dbReference>
<sequence>MAVVIISLATISDFLAKSFLLPETPPCYSESEDCDSYTDAGSYPPSSFNSPPHYSIAYHGNLSGNNANLSSDNNEGIASYNQHHYSTIGQTFDQLEQPFHDVNPSSGRNPGRGIRLDRTASFNRSNAQLMDTVSPDLIHHVDQQNIYNHESPKRRRIPKQSKNFRRQGSIKQPKQF</sequence>